<organism evidence="1 2">
    <name type="scientific">Leucogyrophana mollusca</name>
    <dbReference type="NCBI Taxonomy" id="85980"/>
    <lineage>
        <taxon>Eukaryota</taxon>
        <taxon>Fungi</taxon>
        <taxon>Dikarya</taxon>
        <taxon>Basidiomycota</taxon>
        <taxon>Agaricomycotina</taxon>
        <taxon>Agaricomycetes</taxon>
        <taxon>Agaricomycetidae</taxon>
        <taxon>Boletales</taxon>
        <taxon>Boletales incertae sedis</taxon>
        <taxon>Leucogyrophana</taxon>
    </lineage>
</organism>
<reference evidence="1" key="1">
    <citation type="journal article" date="2021" name="New Phytol.">
        <title>Evolutionary innovations through gain and loss of genes in the ectomycorrhizal Boletales.</title>
        <authorList>
            <person name="Wu G."/>
            <person name="Miyauchi S."/>
            <person name="Morin E."/>
            <person name="Kuo A."/>
            <person name="Drula E."/>
            <person name="Varga T."/>
            <person name="Kohler A."/>
            <person name="Feng B."/>
            <person name="Cao Y."/>
            <person name="Lipzen A."/>
            <person name="Daum C."/>
            <person name="Hundley H."/>
            <person name="Pangilinan J."/>
            <person name="Johnson J."/>
            <person name="Barry K."/>
            <person name="LaButti K."/>
            <person name="Ng V."/>
            <person name="Ahrendt S."/>
            <person name="Min B."/>
            <person name="Choi I.G."/>
            <person name="Park H."/>
            <person name="Plett J.M."/>
            <person name="Magnuson J."/>
            <person name="Spatafora J.W."/>
            <person name="Nagy L.G."/>
            <person name="Henrissat B."/>
            <person name="Grigoriev I.V."/>
            <person name="Yang Z.L."/>
            <person name="Xu J."/>
            <person name="Martin F.M."/>
        </authorList>
    </citation>
    <scope>NUCLEOTIDE SEQUENCE</scope>
    <source>
        <strain evidence="1">KUC20120723A-06</strain>
    </source>
</reference>
<gene>
    <name evidence="1" type="ORF">BV22DRAFT_1030799</name>
</gene>
<protein>
    <submittedName>
        <fullName evidence="1">DUF1692-domain-containing protein</fullName>
    </submittedName>
</protein>
<name>A0ACB8BUL5_9AGAM</name>
<keyword evidence="2" id="KW-1185">Reference proteome</keyword>
<dbReference type="Proteomes" id="UP000790709">
    <property type="component" value="Unassembled WGS sequence"/>
</dbReference>
<accession>A0ACB8BUL5</accession>
<evidence type="ECO:0000313" key="1">
    <source>
        <dbReference type="EMBL" id="KAH7928313.1"/>
    </source>
</evidence>
<comment type="caution">
    <text evidence="1">The sequence shown here is derived from an EMBL/GenBank/DDBJ whole genome shotgun (WGS) entry which is preliminary data.</text>
</comment>
<proteinExistence type="predicted"/>
<sequence>MASASPSSFLGGFDVAKFDAFPKLPSTYKARSESRGFLTLFVALLAFLLVLNDLGEYIWGWTDYEFSVDEPDSSHMNVNVDMVVNMPCQYLSVDLRDVVGDRLYLSKGFHRDGTVFDIGQATTLKEHAQALSARQAVAQSKKSRGFFSIFRRSTEPGYRPTYNHQKDGSACRIYGTLTVKKVTANLHITSLGHGYTSNVHVPHDKMNMSHVITEFSFGPYFPDISQPLDYSFELANKPWMAYQYFLHVVPTDYIVGGDWAMHTNQYSVTHYTRTLNDHEGTPGIFFKFDLDPLLITIHQRTTSMVQLIIRCVGVIGGVFTCASYFLRVTVRAVEAVSGADATPGLVAAEATGVRRKWTGGHLRARSNAQNNTGRVIRQGSGWVVEGSSSPYASYANTPVSGGFAPQSPFPNSPYLSSPAPPPSAPGTPRGVGLGLAPSTFGPTRGHAHTGSFGGRPSHMRTTSSASQFQPPSPAMGPPPLPGVLSGSRLSPTPTDGKKVD</sequence>
<evidence type="ECO:0000313" key="2">
    <source>
        <dbReference type="Proteomes" id="UP000790709"/>
    </source>
</evidence>
<dbReference type="EMBL" id="MU266354">
    <property type="protein sequence ID" value="KAH7928313.1"/>
    <property type="molecule type" value="Genomic_DNA"/>
</dbReference>